<evidence type="ECO:0000313" key="2">
    <source>
        <dbReference type="Proteomes" id="UP000695000"/>
    </source>
</evidence>
<dbReference type="PROSITE" id="PS50057">
    <property type="entry name" value="FERM_3"/>
    <property type="match status" value="1"/>
</dbReference>
<dbReference type="PANTHER" id="PTHR23280">
    <property type="entry name" value="4.1 G PROTEIN"/>
    <property type="match status" value="1"/>
</dbReference>
<dbReference type="Gene3D" id="1.20.80.60">
    <property type="match status" value="1"/>
</dbReference>
<dbReference type="RefSeq" id="XP_017777477.1">
    <property type="nucleotide sequence ID" value="XM_017921988.1"/>
</dbReference>
<dbReference type="InterPro" id="IPR000299">
    <property type="entry name" value="FERM_domain"/>
</dbReference>
<name>A0ABM1MSC7_NICVS</name>
<reference evidence="3" key="1">
    <citation type="submission" date="2025-08" db="UniProtKB">
        <authorList>
            <consortium name="RefSeq"/>
        </authorList>
    </citation>
    <scope>IDENTIFICATION</scope>
    <source>
        <tissue evidence="3">Whole Larva</tissue>
    </source>
</reference>
<dbReference type="CDD" id="cd14473">
    <property type="entry name" value="FERM_B-lobe"/>
    <property type="match status" value="1"/>
</dbReference>
<dbReference type="GeneID" id="108563339"/>
<organism evidence="2 3">
    <name type="scientific">Nicrophorus vespilloides</name>
    <name type="common">Boreal carrion beetle</name>
    <dbReference type="NCBI Taxonomy" id="110193"/>
    <lineage>
        <taxon>Eukaryota</taxon>
        <taxon>Metazoa</taxon>
        <taxon>Ecdysozoa</taxon>
        <taxon>Arthropoda</taxon>
        <taxon>Hexapoda</taxon>
        <taxon>Insecta</taxon>
        <taxon>Pterygota</taxon>
        <taxon>Neoptera</taxon>
        <taxon>Endopterygota</taxon>
        <taxon>Coleoptera</taxon>
        <taxon>Polyphaga</taxon>
        <taxon>Staphyliniformia</taxon>
        <taxon>Silphidae</taxon>
        <taxon>Nicrophorinae</taxon>
        <taxon>Nicrophorus</taxon>
    </lineage>
</organism>
<accession>A0ABM1MSC7</accession>
<sequence>MEKSSLGVNVTLLGESSEEHLLPLVDPTKSIKKQIKIGPPYTLRLKVKFYLSDPNNLREELTRYQFFLQLKHDILDGRVDCPHQSNIELAVLALQCKLLTISFMLNMILTL</sequence>
<proteinExistence type="predicted"/>
<evidence type="ECO:0000313" key="3">
    <source>
        <dbReference type="RefSeq" id="XP_017777477.1"/>
    </source>
</evidence>
<dbReference type="Proteomes" id="UP000695000">
    <property type="component" value="Unplaced"/>
</dbReference>
<dbReference type="InterPro" id="IPR035963">
    <property type="entry name" value="FERM_2"/>
</dbReference>
<keyword evidence="2" id="KW-1185">Reference proteome</keyword>
<dbReference type="PANTHER" id="PTHR23280:SF25">
    <property type="entry name" value="MOESIN_EZRIN_RADIXIN HOMOLOG 1"/>
    <property type="match status" value="1"/>
</dbReference>
<dbReference type="InterPro" id="IPR019748">
    <property type="entry name" value="FERM_central"/>
</dbReference>
<dbReference type="Pfam" id="PF00373">
    <property type="entry name" value="FERM_M"/>
    <property type="match status" value="1"/>
</dbReference>
<gene>
    <name evidence="3" type="primary">LOC108563339</name>
</gene>
<protein>
    <submittedName>
        <fullName evidence="3">Band 4.1-like protein 5</fullName>
    </submittedName>
</protein>
<dbReference type="SUPFAM" id="SSF47031">
    <property type="entry name" value="Second domain of FERM"/>
    <property type="match status" value="1"/>
</dbReference>
<evidence type="ECO:0000259" key="1">
    <source>
        <dbReference type="PROSITE" id="PS50057"/>
    </source>
</evidence>
<feature type="domain" description="FERM" evidence="1">
    <location>
        <begin position="1"/>
        <end position="111"/>
    </location>
</feature>